<keyword evidence="1" id="KW-0472">Membrane</keyword>
<dbReference type="Proteomes" id="UP000000958">
    <property type="component" value="Segment"/>
</dbReference>
<name>C8CHN1_9VIRU</name>
<dbReference type="RefSeq" id="YP_003169740.1">
    <property type="nucleotide sequence ID" value="NC_013197.1"/>
</dbReference>
<evidence type="ECO:0000313" key="3">
    <source>
        <dbReference type="Proteomes" id="UP000000958"/>
    </source>
</evidence>
<proteinExistence type="predicted"/>
<organism evidence="2 3">
    <name type="scientific">Thermus virus P23-77</name>
    <dbReference type="NCBI Taxonomy" id="1714272"/>
    <lineage>
        <taxon>Viruses</taxon>
        <taxon>Singelaviria</taxon>
        <taxon>Helvetiavirae</taxon>
        <taxon>Dividoviricota</taxon>
        <taxon>Laserviricetes</taxon>
        <taxon>Halopanivirales</taxon>
        <taxon>Matsushitaviridae</taxon>
        <taxon>Hukuchivirus</taxon>
        <taxon>Hukuchivirus P2377</taxon>
    </lineage>
</organism>
<evidence type="ECO:0000313" key="2">
    <source>
        <dbReference type="EMBL" id="ACV05060.1"/>
    </source>
</evidence>
<keyword evidence="3" id="KW-1185">Reference proteome</keyword>
<evidence type="ECO:0000256" key="1">
    <source>
        <dbReference type="SAM" id="Phobius"/>
    </source>
</evidence>
<dbReference type="GeneID" id="11468018"/>
<dbReference type="EMBL" id="GQ403789">
    <property type="protein sequence ID" value="ACV05060.1"/>
    <property type="molecule type" value="Genomic_DNA"/>
</dbReference>
<dbReference type="KEGG" id="vg:11468018"/>
<feature type="transmembrane region" description="Helical" evidence="1">
    <location>
        <begin position="6"/>
        <end position="26"/>
    </location>
</feature>
<protein>
    <submittedName>
        <fullName evidence="2">Uncharacterized protein</fullName>
    </submittedName>
</protein>
<keyword evidence="1" id="KW-0812">Transmembrane</keyword>
<sequence>MLSPFLLTAVYLLLAVLFYAVLAVYVRARYPEPGPAAVVLMALLAGLMAVAAVSVLALGGGR</sequence>
<reference evidence="2 3" key="1">
    <citation type="journal article" date="2009" name="J. Virol.">
        <title>The closest relatives of icosahedral viruses of thermophilic bacteria are among viruses and plasmids of the halophilic archaea.</title>
        <authorList>
            <person name="Jalasvuori M."/>
            <person name="Jaatinen S.T."/>
            <person name="Laurinavicius S."/>
            <person name="Ahola-Iivarinen E."/>
            <person name="Kalkkinen N."/>
            <person name="Bamford D.H."/>
            <person name="Bamford J.K."/>
        </authorList>
    </citation>
    <scope>NUCLEOTIDE SEQUENCE</scope>
</reference>
<accession>C8CHN1</accession>
<keyword evidence="1" id="KW-1133">Transmembrane helix</keyword>
<feature type="transmembrane region" description="Helical" evidence="1">
    <location>
        <begin position="38"/>
        <end position="59"/>
    </location>
</feature>